<protein>
    <submittedName>
        <fullName evidence="3">Uncharacterized protein LOC101856720</fullName>
    </submittedName>
</protein>
<evidence type="ECO:0000313" key="2">
    <source>
        <dbReference type="Proteomes" id="UP000694888"/>
    </source>
</evidence>
<dbReference type="PANTHER" id="PTHR31389">
    <property type="entry name" value="LD39211P"/>
    <property type="match status" value="1"/>
</dbReference>
<dbReference type="Proteomes" id="UP000694888">
    <property type="component" value="Unplaced"/>
</dbReference>
<proteinExistence type="predicted"/>
<gene>
    <name evidence="3" type="primary">LOC101856720</name>
</gene>
<dbReference type="RefSeq" id="XP_005093483.2">
    <property type="nucleotide sequence ID" value="XM_005093426.3"/>
</dbReference>
<keyword evidence="2" id="KW-1185">Reference proteome</keyword>
<sequence>MKKQKLLNRAVVIICVGVLLLVATQIYLMSGPRSGQRPSDKRIKRKEKIHFARFVVENGGSRDTSTRETITETPREEEERSGNRTLYNITSQTRPAQNTLLRYAHRGTTSQVASSTTTSDSEGHVAQVDGKNFQYLMDVYLSKYEDLRHKQVMKTYPVHRSCKDEKKPAVPCNDTECPTYLSTDQESNLKSVFPVTSDKRNPLAEGAKKLPSSLLTVVTAVSANHYLESQAMIETLHRYVFPKFQNISFYLYDLGLHPGQKAQMQRHCRCTVIEFPFSAMETNRSDIHCYTWKPLIVQAHLPQTDVLVWADSSVRFNDSATDQLFAPVLDTGFLITLSDRYGRPVAHNTASDTFRYFGMDPCSVANFQEMEASFMAFHNEPFIEHVLVSSWASCALDPLCMCPRGSLGMLHCDGGLRKYAKCHRFDQSAITLITLALFQNHYSTFFFNHSYFQINRGHKSKYFHFLETNVDKKI</sequence>
<reference evidence="3" key="1">
    <citation type="submission" date="2025-08" db="UniProtKB">
        <authorList>
            <consortium name="RefSeq"/>
        </authorList>
    </citation>
    <scope>IDENTIFICATION</scope>
</reference>
<name>A0ABM0JH08_APLCA</name>
<feature type="compositionally biased region" description="Basic and acidic residues" evidence="1">
    <location>
        <begin position="64"/>
        <end position="82"/>
    </location>
</feature>
<evidence type="ECO:0000256" key="1">
    <source>
        <dbReference type="SAM" id="MobiDB-lite"/>
    </source>
</evidence>
<feature type="region of interest" description="Disordered" evidence="1">
    <location>
        <begin position="60"/>
        <end position="82"/>
    </location>
</feature>
<dbReference type="GeneID" id="101856720"/>
<dbReference type="PANTHER" id="PTHR31389:SF4">
    <property type="entry name" value="LD39211P"/>
    <property type="match status" value="1"/>
</dbReference>
<accession>A0ABM0JH08</accession>
<organism evidence="2 3">
    <name type="scientific">Aplysia californica</name>
    <name type="common">California sea hare</name>
    <dbReference type="NCBI Taxonomy" id="6500"/>
    <lineage>
        <taxon>Eukaryota</taxon>
        <taxon>Metazoa</taxon>
        <taxon>Spiralia</taxon>
        <taxon>Lophotrochozoa</taxon>
        <taxon>Mollusca</taxon>
        <taxon>Gastropoda</taxon>
        <taxon>Heterobranchia</taxon>
        <taxon>Euthyneura</taxon>
        <taxon>Tectipleura</taxon>
        <taxon>Aplysiida</taxon>
        <taxon>Aplysioidea</taxon>
        <taxon>Aplysiidae</taxon>
        <taxon>Aplysia</taxon>
    </lineage>
</organism>
<evidence type="ECO:0000313" key="3">
    <source>
        <dbReference type="RefSeq" id="XP_005093483.2"/>
    </source>
</evidence>